<dbReference type="AlphaFoldDB" id="A0AAV7XZV6"/>
<sequence>MAAVLKVTSSSVLSKISRAFFQPVRGKRRDHPNKRPHVYEFLNGKELYPEAPRVQTGKLKYYPRDPDYQDPPYEPTKLLMVERVKPMKGQPHWDRKVLTRLGLDSMMRPWVALLLVLFALNVILTQAIDTNHDGVDDGPDEDGDGVVDSAGLMSPSLPLLLLSVLPAFALRLFGAV</sequence>
<keyword evidence="1" id="KW-0472">Membrane</keyword>
<gene>
    <name evidence="2" type="ORF">ONE63_005285</name>
</gene>
<organism evidence="2 3">
    <name type="scientific">Megalurothrips usitatus</name>
    <name type="common">bean blossom thrips</name>
    <dbReference type="NCBI Taxonomy" id="439358"/>
    <lineage>
        <taxon>Eukaryota</taxon>
        <taxon>Metazoa</taxon>
        <taxon>Ecdysozoa</taxon>
        <taxon>Arthropoda</taxon>
        <taxon>Hexapoda</taxon>
        <taxon>Insecta</taxon>
        <taxon>Pterygota</taxon>
        <taxon>Neoptera</taxon>
        <taxon>Paraneoptera</taxon>
        <taxon>Thysanoptera</taxon>
        <taxon>Terebrantia</taxon>
        <taxon>Thripoidea</taxon>
        <taxon>Thripidae</taxon>
        <taxon>Megalurothrips</taxon>
    </lineage>
</organism>
<protein>
    <recommendedName>
        <fullName evidence="4">39S ribosomal protein L41, mitochondrial</fullName>
    </recommendedName>
</protein>
<accession>A0AAV7XZV6</accession>
<keyword evidence="1" id="KW-0812">Transmembrane</keyword>
<evidence type="ECO:0000313" key="3">
    <source>
        <dbReference type="Proteomes" id="UP001075354"/>
    </source>
</evidence>
<proteinExistence type="predicted"/>
<keyword evidence="3" id="KW-1185">Reference proteome</keyword>
<keyword evidence="1" id="KW-1133">Transmembrane helix</keyword>
<dbReference type="Proteomes" id="UP001075354">
    <property type="component" value="Chromosome 2"/>
</dbReference>
<evidence type="ECO:0000313" key="2">
    <source>
        <dbReference type="EMBL" id="KAJ1530376.1"/>
    </source>
</evidence>
<dbReference type="EMBL" id="JAPTSV010000002">
    <property type="protein sequence ID" value="KAJ1530376.1"/>
    <property type="molecule type" value="Genomic_DNA"/>
</dbReference>
<evidence type="ECO:0008006" key="4">
    <source>
        <dbReference type="Google" id="ProtNLM"/>
    </source>
</evidence>
<feature type="transmembrane region" description="Helical" evidence="1">
    <location>
        <begin position="110"/>
        <end position="128"/>
    </location>
</feature>
<reference evidence="2" key="1">
    <citation type="submission" date="2022-12" db="EMBL/GenBank/DDBJ databases">
        <title>Chromosome-level genome assembly of the bean flower thrips Megalurothrips usitatus.</title>
        <authorList>
            <person name="Ma L."/>
            <person name="Liu Q."/>
            <person name="Li H."/>
            <person name="Cai W."/>
        </authorList>
    </citation>
    <scope>NUCLEOTIDE SEQUENCE</scope>
    <source>
        <strain evidence="2">Cailab_2022a</strain>
    </source>
</reference>
<comment type="caution">
    <text evidence="2">The sequence shown here is derived from an EMBL/GenBank/DDBJ whole genome shotgun (WGS) entry which is preliminary data.</text>
</comment>
<name>A0AAV7XZV6_9NEOP</name>
<evidence type="ECO:0000256" key="1">
    <source>
        <dbReference type="SAM" id="Phobius"/>
    </source>
</evidence>
<feature type="transmembrane region" description="Helical" evidence="1">
    <location>
        <begin position="156"/>
        <end position="174"/>
    </location>
</feature>